<dbReference type="Gene3D" id="3.50.50.60">
    <property type="entry name" value="FAD/NAD(P)-binding domain"/>
    <property type="match status" value="3"/>
</dbReference>
<protein>
    <submittedName>
        <fullName evidence="4">Flavin-containing monooxygenase FMO GS-OX-like 9</fullName>
    </submittedName>
</protein>
<organism evidence="4 5">
    <name type="scientific">Vitis vinifera</name>
    <name type="common">Grape</name>
    <dbReference type="NCBI Taxonomy" id="29760"/>
    <lineage>
        <taxon>Eukaryota</taxon>
        <taxon>Viridiplantae</taxon>
        <taxon>Streptophyta</taxon>
        <taxon>Embryophyta</taxon>
        <taxon>Tracheophyta</taxon>
        <taxon>Spermatophyta</taxon>
        <taxon>Magnoliopsida</taxon>
        <taxon>eudicotyledons</taxon>
        <taxon>Gunneridae</taxon>
        <taxon>Pentapetalae</taxon>
        <taxon>rosids</taxon>
        <taxon>Vitales</taxon>
        <taxon>Vitaceae</taxon>
        <taxon>Viteae</taxon>
        <taxon>Vitis</taxon>
    </lineage>
</organism>
<dbReference type="InterPro" id="IPR050346">
    <property type="entry name" value="FMO-like"/>
</dbReference>
<evidence type="ECO:0000313" key="4">
    <source>
        <dbReference type="EMBL" id="RVW31677.1"/>
    </source>
</evidence>
<dbReference type="Proteomes" id="UP000288805">
    <property type="component" value="Unassembled WGS sequence"/>
</dbReference>
<dbReference type="PANTHER" id="PTHR23023">
    <property type="entry name" value="DIMETHYLANILINE MONOOXYGENASE"/>
    <property type="match status" value="1"/>
</dbReference>
<dbReference type="GO" id="GO:0004497">
    <property type="term" value="F:monooxygenase activity"/>
    <property type="evidence" value="ECO:0007669"/>
    <property type="project" value="UniProtKB-KW"/>
</dbReference>
<keyword evidence="3" id="KW-0560">Oxidoreductase</keyword>
<dbReference type="EMBL" id="QGNW01001745">
    <property type="protein sequence ID" value="RVW31677.1"/>
    <property type="molecule type" value="Genomic_DNA"/>
</dbReference>
<name>A0A438D892_VITVI</name>
<keyword evidence="1" id="KW-0285">Flavoprotein</keyword>
<dbReference type="AlphaFoldDB" id="A0A438D892"/>
<sequence>MITIVKKIGTTMIFHGRLKRMLRRFALSHAQKEGKTEGICSDTIIEKQKIESLHEDGRVVFVDGSWVLADTIIYCTGYSYAFPFLDTKGIVAVDDDRVGPIIIGFPFFESQAIWIAQLLSGRKTLPSFHEMMQSIEDFYQSRDAAGIPKHHTHDIADFEYRDKYLDNVGFPHLEEWRKELILSGIGNAQVNLETFRDAWDDHELLQVALQSPHFTQSLQSPSQHFP</sequence>
<evidence type="ECO:0000256" key="3">
    <source>
        <dbReference type="ARBA" id="ARBA00023002"/>
    </source>
</evidence>
<evidence type="ECO:0000256" key="1">
    <source>
        <dbReference type="ARBA" id="ARBA00022630"/>
    </source>
</evidence>
<keyword evidence="4" id="KW-0503">Monooxygenase</keyword>
<comment type="caution">
    <text evidence="4">The sequence shown here is derived from an EMBL/GenBank/DDBJ whole genome shotgun (WGS) entry which is preliminary data.</text>
</comment>
<reference evidence="4 5" key="1">
    <citation type="journal article" date="2018" name="PLoS Genet.">
        <title>Population sequencing reveals clonal diversity and ancestral inbreeding in the grapevine cultivar Chardonnay.</title>
        <authorList>
            <person name="Roach M.J."/>
            <person name="Johnson D.L."/>
            <person name="Bohlmann J."/>
            <person name="van Vuuren H.J."/>
            <person name="Jones S.J."/>
            <person name="Pretorius I.S."/>
            <person name="Schmidt S.A."/>
            <person name="Borneman A.R."/>
        </authorList>
    </citation>
    <scope>NUCLEOTIDE SEQUENCE [LARGE SCALE GENOMIC DNA]</scope>
    <source>
        <strain evidence="5">cv. Chardonnay</strain>
        <tissue evidence="4">Leaf</tissue>
    </source>
</reference>
<dbReference type="SUPFAM" id="SSF51905">
    <property type="entry name" value="FAD/NAD(P)-binding domain"/>
    <property type="match status" value="1"/>
</dbReference>
<evidence type="ECO:0000313" key="5">
    <source>
        <dbReference type="Proteomes" id="UP000288805"/>
    </source>
</evidence>
<dbReference type="InterPro" id="IPR036188">
    <property type="entry name" value="FAD/NAD-bd_sf"/>
</dbReference>
<gene>
    <name evidence="4" type="primary">VvCHDh000890_2</name>
    <name evidence="4" type="ORF">CK203_103258</name>
</gene>
<evidence type="ECO:0000256" key="2">
    <source>
        <dbReference type="ARBA" id="ARBA00022827"/>
    </source>
</evidence>
<proteinExistence type="predicted"/>
<keyword evidence="2" id="KW-0274">FAD</keyword>
<accession>A0A438D892</accession>